<feature type="transmembrane region" description="Helical" evidence="5">
    <location>
        <begin position="294"/>
        <end position="315"/>
    </location>
</feature>
<evidence type="ECO:0000256" key="1">
    <source>
        <dbReference type="ARBA" id="ARBA00004141"/>
    </source>
</evidence>
<dbReference type="InterPro" id="IPR050367">
    <property type="entry name" value="APC_superfamily"/>
</dbReference>
<feature type="transmembrane region" description="Helical" evidence="5">
    <location>
        <begin position="96"/>
        <end position="119"/>
    </location>
</feature>
<dbReference type="PIRSF" id="PIRSF006060">
    <property type="entry name" value="AA_transporter"/>
    <property type="match status" value="1"/>
</dbReference>
<keyword evidence="4 5" id="KW-0472">Membrane</keyword>
<feature type="transmembrane region" description="Helical" evidence="5">
    <location>
        <begin position="365"/>
        <end position="388"/>
    </location>
</feature>
<gene>
    <name evidence="6" type="ORF">CLV70_106334</name>
</gene>
<evidence type="ECO:0000313" key="6">
    <source>
        <dbReference type="EMBL" id="PRY29613.1"/>
    </source>
</evidence>
<proteinExistence type="predicted"/>
<dbReference type="PANTHER" id="PTHR42770">
    <property type="entry name" value="AMINO ACID TRANSPORTER-RELATED"/>
    <property type="match status" value="1"/>
</dbReference>
<feature type="transmembrane region" description="Helical" evidence="5">
    <location>
        <begin position="131"/>
        <end position="150"/>
    </location>
</feature>
<feature type="transmembrane region" description="Helical" evidence="5">
    <location>
        <begin position="236"/>
        <end position="255"/>
    </location>
</feature>
<sequence length="490" mass="49636">MGLNGSVPSPPSPAARRFGGASVVFLALAAAAPLTVVTAVVPGAYADSGLLALPLLFVAPGLLLLTFTAGHTAMIRRLPGAGALYTFVARGLGRPAGVGVAWLALLSYNALQIGLYGVVGAAAAPLLAVPWWAAAGACWLVVAVCGMLGLHRTAWLPAVLVLGSVVVIAGYAAANLLDPAGGRITWAALEPVHLADVSRPVLGLLLVAAAFAFVGVETTAAYAADVRDPRRATARAAVLAVLFLTVLYAVAGWAMTVAAGPDRIVAASAGRGSELAFDLAAERLAPWAVTAGRVSVVAGLLAAMLSLHFIVTRYVMALGREHVLSAGLARPRPASLTQSLAAGLVIGVCAAFGQDPVVSLGRRLAVGGGLGILLLLLATSLAALLFLNRHPAGEGFWRRFAAPGLSTVGFGALAYLAYLNFPDLIAVAGGIVLLGLLYGLVLRFARPVVYAGIGLGGAAVVVAPSPSAVVLPQPRTPGAHRPERINRLAG</sequence>
<dbReference type="Proteomes" id="UP000239209">
    <property type="component" value="Unassembled WGS sequence"/>
</dbReference>
<feature type="transmembrane region" description="Helical" evidence="5">
    <location>
        <begin position="21"/>
        <end position="45"/>
    </location>
</feature>
<comment type="caution">
    <text evidence="6">The sequence shown here is derived from an EMBL/GenBank/DDBJ whole genome shotgun (WGS) entry which is preliminary data.</text>
</comment>
<evidence type="ECO:0000256" key="5">
    <source>
        <dbReference type="SAM" id="Phobius"/>
    </source>
</evidence>
<feature type="transmembrane region" description="Helical" evidence="5">
    <location>
        <begin position="51"/>
        <end position="75"/>
    </location>
</feature>
<reference evidence="6 7" key="1">
    <citation type="submission" date="2018-03" db="EMBL/GenBank/DDBJ databases">
        <title>Genomic Encyclopedia of Archaeal and Bacterial Type Strains, Phase II (KMG-II): from individual species to whole genera.</title>
        <authorList>
            <person name="Goeker M."/>
        </authorList>
    </citation>
    <scope>NUCLEOTIDE SEQUENCE [LARGE SCALE GENOMIC DNA]</scope>
    <source>
        <strain evidence="6 7">DSM 45348</strain>
    </source>
</reference>
<keyword evidence="2 5" id="KW-0812">Transmembrane</keyword>
<evidence type="ECO:0000256" key="4">
    <source>
        <dbReference type="ARBA" id="ARBA00023136"/>
    </source>
</evidence>
<name>A0A2T0S8H7_9ACTN</name>
<dbReference type="Gene3D" id="1.20.1740.10">
    <property type="entry name" value="Amino acid/polyamine transporter I"/>
    <property type="match status" value="1"/>
</dbReference>
<accession>A0A2T0S8H7</accession>
<dbReference type="PANTHER" id="PTHR42770:SF16">
    <property type="entry name" value="AMINO ACID PERMEASE"/>
    <property type="match status" value="1"/>
</dbReference>
<comment type="subcellular location">
    <subcellularLocation>
        <location evidence="1">Membrane</location>
        <topology evidence="1">Multi-pass membrane protein</topology>
    </subcellularLocation>
</comment>
<evidence type="ECO:0000256" key="2">
    <source>
        <dbReference type="ARBA" id="ARBA00022692"/>
    </source>
</evidence>
<feature type="transmembrane region" description="Helical" evidence="5">
    <location>
        <begin position="201"/>
        <end position="224"/>
    </location>
</feature>
<dbReference type="EMBL" id="PVZG01000006">
    <property type="protein sequence ID" value="PRY29613.1"/>
    <property type="molecule type" value="Genomic_DNA"/>
</dbReference>
<feature type="transmembrane region" description="Helical" evidence="5">
    <location>
        <begin position="448"/>
        <end position="471"/>
    </location>
</feature>
<keyword evidence="7" id="KW-1185">Reference proteome</keyword>
<feature type="transmembrane region" description="Helical" evidence="5">
    <location>
        <begin position="424"/>
        <end position="441"/>
    </location>
</feature>
<feature type="transmembrane region" description="Helical" evidence="5">
    <location>
        <begin position="400"/>
        <end position="418"/>
    </location>
</feature>
<evidence type="ECO:0000256" key="3">
    <source>
        <dbReference type="ARBA" id="ARBA00022989"/>
    </source>
</evidence>
<dbReference type="AlphaFoldDB" id="A0A2T0S8H7"/>
<dbReference type="GO" id="GO:0016020">
    <property type="term" value="C:membrane"/>
    <property type="evidence" value="ECO:0007669"/>
    <property type="project" value="UniProtKB-SubCell"/>
</dbReference>
<feature type="transmembrane region" description="Helical" evidence="5">
    <location>
        <begin position="336"/>
        <end position="353"/>
    </location>
</feature>
<evidence type="ECO:0000313" key="7">
    <source>
        <dbReference type="Proteomes" id="UP000239209"/>
    </source>
</evidence>
<organism evidence="6 7">
    <name type="scientific">Pseudosporangium ferrugineum</name>
    <dbReference type="NCBI Taxonomy" id="439699"/>
    <lineage>
        <taxon>Bacteria</taxon>
        <taxon>Bacillati</taxon>
        <taxon>Actinomycetota</taxon>
        <taxon>Actinomycetes</taxon>
        <taxon>Micromonosporales</taxon>
        <taxon>Micromonosporaceae</taxon>
        <taxon>Pseudosporangium</taxon>
    </lineage>
</organism>
<keyword evidence="3 5" id="KW-1133">Transmembrane helix</keyword>
<feature type="transmembrane region" description="Helical" evidence="5">
    <location>
        <begin position="155"/>
        <end position="174"/>
    </location>
</feature>
<protein>
    <submittedName>
        <fullName evidence="6">Amino acid transporter</fullName>
    </submittedName>
</protein>